<dbReference type="AlphaFoldDB" id="A0A4Q9LRL7"/>
<evidence type="ECO:0000256" key="3">
    <source>
        <dbReference type="ARBA" id="ARBA00008961"/>
    </source>
</evidence>
<keyword evidence="4" id="KW-0812">Transmembrane</keyword>
<evidence type="ECO:0000313" key="11">
    <source>
        <dbReference type="Proteomes" id="UP000292282"/>
    </source>
</evidence>
<feature type="non-terminal residue" evidence="10">
    <location>
        <position position="1"/>
    </location>
</feature>
<protein>
    <recommendedName>
        <fullName evidence="9">Protein kish</fullName>
    </recommendedName>
</protein>
<comment type="similarity">
    <text evidence="3 9">Belongs to the KISH family.</text>
</comment>
<keyword evidence="6" id="KW-1133">Transmembrane helix</keyword>
<keyword evidence="8" id="KW-0472">Membrane</keyword>
<dbReference type="Pfam" id="PF06842">
    <property type="entry name" value="DUF1242"/>
    <property type="match status" value="1"/>
</dbReference>
<dbReference type="OrthoDB" id="10034655at2759"/>
<evidence type="ECO:0000256" key="1">
    <source>
        <dbReference type="ARBA" id="ARBA00002154"/>
    </source>
</evidence>
<evidence type="ECO:0000256" key="5">
    <source>
        <dbReference type="ARBA" id="ARBA00022729"/>
    </source>
</evidence>
<evidence type="ECO:0000256" key="2">
    <source>
        <dbReference type="ARBA" id="ARBA00004614"/>
    </source>
</evidence>
<keyword evidence="11" id="KW-1185">Reference proteome</keyword>
<evidence type="ECO:0000256" key="7">
    <source>
        <dbReference type="ARBA" id="ARBA00023034"/>
    </source>
</evidence>
<name>A0A4Q9LRL7_9MICR</name>
<evidence type="ECO:0000256" key="9">
    <source>
        <dbReference type="RuleBase" id="RU910717"/>
    </source>
</evidence>
<evidence type="ECO:0000256" key="6">
    <source>
        <dbReference type="ARBA" id="ARBA00022989"/>
    </source>
</evidence>
<evidence type="ECO:0000256" key="4">
    <source>
        <dbReference type="ARBA" id="ARBA00022692"/>
    </source>
</evidence>
<dbReference type="Proteomes" id="UP000292282">
    <property type="component" value="Unassembled WGS sequence"/>
</dbReference>
<sequence length="74" mass="8285">MSALFNFDSLMRVSVLVICTSTYIKKHFPSMISKESKGISSVFYKSSVIGERLSPYVSITCIVFGFMSLKSLVF</sequence>
<keyword evidence="7" id="KW-0333">Golgi apparatus</keyword>
<keyword evidence="5" id="KW-0732">Signal</keyword>
<comment type="subcellular location">
    <subcellularLocation>
        <location evidence="2">Golgi apparatus membrane</location>
        <topology evidence="2">Single-pass type I membrane protein</topology>
    </subcellularLocation>
</comment>
<dbReference type="InterPro" id="IPR051523">
    <property type="entry name" value="KISH_domain"/>
</dbReference>
<evidence type="ECO:0000256" key="8">
    <source>
        <dbReference type="ARBA" id="ARBA00023136"/>
    </source>
</evidence>
<comment type="function">
    <text evidence="1 9">Involved in the early part of the secretory pathway.</text>
</comment>
<dbReference type="InterPro" id="IPR009653">
    <property type="entry name" value="Ksh1"/>
</dbReference>
<gene>
    <name evidence="10" type="ORF">CWI38_1488p0030</name>
</gene>
<dbReference type="VEuPathDB" id="MicrosporidiaDB:CWI38_1488p0030"/>
<reference evidence="10 11" key="1">
    <citation type="submission" date="2017-12" db="EMBL/GenBank/DDBJ databases">
        <authorList>
            <person name="Pombert J.-F."/>
            <person name="Haag K.L."/>
            <person name="Ebert D."/>
        </authorList>
    </citation>
    <scope>NUCLEOTIDE SEQUENCE [LARGE SCALE GENOMIC DNA]</scope>
    <source>
        <strain evidence="10">IL-G-3</strain>
    </source>
</reference>
<evidence type="ECO:0000313" key="10">
    <source>
        <dbReference type="EMBL" id="TBU10897.1"/>
    </source>
</evidence>
<accession>A0A4Q9LRL7</accession>
<dbReference type="PANTHER" id="PTHR13229">
    <property type="entry name" value="PROTEIN KISH-A"/>
    <property type="match status" value="1"/>
</dbReference>
<organism evidence="10 11">
    <name type="scientific">Hamiltosporidium tvaerminnensis</name>
    <dbReference type="NCBI Taxonomy" id="1176355"/>
    <lineage>
        <taxon>Eukaryota</taxon>
        <taxon>Fungi</taxon>
        <taxon>Fungi incertae sedis</taxon>
        <taxon>Microsporidia</taxon>
        <taxon>Dubosqiidae</taxon>
        <taxon>Hamiltosporidium</taxon>
    </lineage>
</organism>
<dbReference type="EMBL" id="PITK01001488">
    <property type="protein sequence ID" value="TBU10897.1"/>
    <property type="molecule type" value="Genomic_DNA"/>
</dbReference>
<proteinExistence type="inferred from homology"/>
<dbReference type="STRING" id="1176355.A0A4Q9LRL7"/>
<dbReference type="GO" id="GO:0000139">
    <property type="term" value="C:Golgi membrane"/>
    <property type="evidence" value="ECO:0007669"/>
    <property type="project" value="UniProtKB-SubCell"/>
</dbReference>
<comment type="caution">
    <text evidence="10">The sequence shown here is derived from an EMBL/GenBank/DDBJ whole genome shotgun (WGS) entry which is preliminary data.</text>
</comment>